<feature type="compositionally biased region" description="Acidic residues" evidence="1">
    <location>
        <begin position="1"/>
        <end position="15"/>
    </location>
</feature>
<proteinExistence type="predicted"/>
<reference evidence="2" key="2">
    <citation type="submission" date="2020-09" db="EMBL/GenBank/DDBJ databases">
        <authorList>
            <person name="Sun Q."/>
            <person name="Ohkuma M."/>
        </authorList>
    </citation>
    <scope>NUCLEOTIDE SEQUENCE</scope>
    <source>
        <strain evidence="2">JCM 19018</strain>
    </source>
</reference>
<gene>
    <name evidence="2" type="ORF">GCM10009067_14850</name>
</gene>
<organism evidence="2 3">
    <name type="scientific">Haloarcula sebkhae</name>
    <dbReference type="NCBI Taxonomy" id="932660"/>
    <lineage>
        <taxon>Archaea</taxon>
        <taxon>Methanobacteriati</taxon>
        <taxon>Methanobacteriota</taxon>
        <taxon>Stenosarchaea group</taxon>
        <taxon>Halobacteria</taxon>
        <taxon>Halobacteriales</taxon>
        <taxon>Haloarculaceae</taxon>
        <taxon>Haloarcula</taxon>
    </lineage>
</organism>
<dbReference type="OrthoDB" id="239574at2157"/>
<accession>A0A830F0G6</accession>
<dbReference type="AlphaFoldDB" id="A0A830F0G6"/>
<dbReference type="RefSeq" id="WP_188976719.1">
    <property type="nucleotide sequence ID" value="NZ_BMPD01000002.1"/>
</dbReference>
<evidence type="ECO:0000313" key="3">
    <source>
        <dbReference type="Proteomes" id="UP000614221"/>
    </source>
</evidence>
<comment type="caution">
    <text evidence="2">The sequence shown here is derived from an EMBL/GenBank/DDBJ whole genome shotgun (WGS) entry which is preliminary data.</text>
</comment>
<evidence type="ECO:0000256" key="1">
    <source>
        <dbReference type="SAM" id="MobiDB-lite"/>
    </source>
</evidence>
<sequence length="169" mass="17567">MAEWLPDDLEPEDGTIADTAADATGSYVDWATSPVQKATGVGPTTSEAADFLYGAYGTTPDEEGEYNQDAVLTGPARDAYDYAFDYSGEWGDQEDQHDVAGPSVDFSALLDAQSDDPVFRRQSDPDAGSGLLGYGMVGPKEAGGILIALGLLWLGAPYAQMAVSAGGSA</sequence>
<reference evidence="2" key="1">
    <citation type="journal article" date="2014" name="Int. J. Syst. Evol. Microbiol.">
        <title>Complete genome sequence of Corynebacterium casei LMG S-19264T (=DSM 44701T), isolated from a smear-ripened cheese.</title>
        <authorList>
            <consortium name="US DOE Joint Genome Institute (JGI-PGF)"/>
            <person name="Walter F."/>
            <person name="Albersmeier A."/>
            <person name="Kalinowski J."/>
            <person name="Ruckert C."/>
        </authorList>
    </citation>
    <scope>NUCLEOTIDE SEQUENCE</scope>
    <source>
        <strain evidence="2">JCM 19018</strain>
    </source>
</reference>
<dbReference type="Proteomes" id="UP000614221">
    <property type="component" value="Unassembled WGS sequence"/>
</dbReference>
<feature type="region of interest" description="Disordered" evidence="1">
    <location>
        <begin position="1"/>
        <end position="21"/>
    </location>
</feature>
<name>A0A830F0G6_9EURY</name>
<protein>
    <submittedName>
        <fullName evidence="2">Uncharacterized protein</fullName>
    </submittedName>
</protein>
<evidence type="ECO:0000313" key="2">
    <source>
        <dbReference type="EMBL" id="GGK63515.1"/>
    </source>
</evidence>
<dbReference type="EMBL" id="BMPD01000002">
    <property type="protein sequence ID" value="GGK63515.1"/>
    <property type="molecule type" value="Genomic_DNA"/>
</dbReference>